<keyword evidence="6" id="KW-0547">Nucleotide-binding</keyword>
<dbReference type="NCBIfam" id="TIGR00290">
    <property type="entry name" value="MJ0570_dom"/>
    <property type="match status" value="1"/>
</dbReference>
<dbReference type="InterPro" id="IPR014729">
    <property type="entry name" value="Rossmann-like_a/b/a_fold"/>
</dbReference>
<dbReference type="GO" id="GO:0017183">
    <property type="term" value="P:protein histidyl modification to diphthamide"/>
    <property type="evidence" value="ECO:0007669"/>
    <property type="project" value="UniProtKB-UniPathway"/>
</dbReference>
<dbReference type="FunFam" id="3.40.50.620:FF:000069">
    <property type="entry name" value="diphthine--ammonia ligase"/>
    <property type="match status" value="1"/>
</dbReference>
<evidence type="ECO:0000256" key="6">
    <source>
        <dbReference type="ARBA" id="ARBA00022741"/>
    </source>
</evidence>
<dbReference type="FunFam" id="3.90.1490.10:FF:000001">
    <property type="entry name" value="Diphthine--ammonia ligase"/>
    <property type="match status" value="1"/>
</dbReference>
<dbReference type="SUPFAM" id="SSF55298">
    <property type="entry name" value="YjgF-like"/>
    <property type="match status" value="2"/>
</dbReference>
<evidence type="ECO:0000256" key="3">
    <source>
        <dbReference type="ARBA" id="ARBA00012089"/>
    </source>
</evidence>
<protein>
    <recommendedName>
        <fullName evidence="4">Diphthine--ammonia ligase</fullName>
        <ecNumber evidence="3">6.3.1.14</ecNumber>
    </recommendedName>
    <alternativeName>
        <fullName evidence="9">ATP-binding domain-containing protein 4</fullName>
    </alternativeName>
    <alternativeName>
        <fullName evidence="8">Diphthamide synthase</fullName>
    </alternativeName>
    <alternativeName>
        <fullName evidence="10">Diphthamide synthetase</fullName>
    </alternativeName>
    <alternativeName>
        <fullName evidence="11">Protein DPH6 homolog</fullName>
    </alternativeName>
</protein>
<dbReference type="Gene3D" id="3.30.1330.40">
    <property type="entry name" value="RutC-like"/>
    <property type="match status" value="2"/>
</dbReference>
<dbReference type="CDD" id="cd01994">
    <property type="entry name" value="AANH_PF0828-like"/>
    <property type="match status" value="1"/>
</dbReference>
<dbReference type="InterPro" id="IPR035959">
    <property type="entry name" value="RutC-like_sf"/>
</dbReference>
<keyword evidence="5" id="KW-0436">Ligase</keyword>
<dbReference type="CDD" id="cd06155">
    <property type="entry name" value="eu_AANH_C_1"/>
    <property type="match status" value="1"/>
</dbReference>
<evidence type="ECO:0000259" key="13">
    <source>
        <dbReference type="Pfam" id="PF01902"/>
    </source>
</evidence>
<dbReference type="EC" id="6.3.1.14" evidence="3"/>
<dbReference type="InterPro" id="IPR030662">
    <property type="entry name" value="DPH6/MJ0570"/>
</dbReference>
<dbReference type="EMBL" id="HACG01037128">
    <property type="protein sequence ID" value="CEK83993.1"/>
    <property type="molecule type" value="Transcribed_RNA"/>
</dbReference>
<name>A0A0B7AT19_9EUPU</name>
<evidence type="ECO:0000256" key="11">
    <source>
        <dbReference type="ARBA" id="ARBA00032849"/>
    </source>
</evidence>
<dbReference type="PANTHER" id="PTHR12196">
    <property type="entry name" value="DOMAIN OF UNKNOWN FUNCTION 71 DUF71 -CONTAINING PROTEIN"/>
    <property type="match status" value="1"/>
</dbReference>
<dbReference type="UniPathway" id="UPA00559"/>
<evidence type="ECO:0000256" key="12">
    <source>
        <dbReference type="ARBA" id="ARBA00048108"/>
    </source>
</evidence>
<dbReference type="AlphaFoldDB" id="A0A0B7AT19"/>
<feature type="domain" description="Diphthamide synthase" evidence="13">
    <location>
        <begin position="1"/>
        <end position="230"/>
    </location>
</feature>
<evidence type="ECO:0000313" key="14">
    <source>
        <dbReference type="EMBL" id="CEK83993.1"/>
    </source>
</evidence>
<dbReference type="SUPFAM" id="SSF52402">
    <property type="entry name" value="Adenine nucleotide alpha hydrolases-like"/>
    <property type="match status" value="1"/>
</dbReference>
<evidence type="ECO:0000256" key="4">
    <source>
        <dbReference type="ARBA" id="ARBA00018426"/>
    </source>
</evidence>
<dbReference type="GO" id="GO:0005524">
    <property type="term" value="F:ATP binding"/>
    <property type="evidence" value="ECO:0007669"/>
    <property type="project" value="UniProtKB-KW"/>
</dbReference>
<dbReference type="PANTHER" id="PTHR12196:SF2">
    <property type="entry name" value="DIPHTHINE--AMMONIA LIGASE"/>
    <property type="match status" value="1"/>
</dbReference>
<dbReference type="InterPro" id="IPR006175">
    <property type="entry name" value="YjgF/YER057c/UK114"/>
</dbReference>
<comment type="similarity">
    <text evidence="2">Belongs to the Diphthine--ammonia ligase family.</text>
</comment>
<evidence type="ECO:0000256" key="5">
    <source>
        <dbReference type="ARBA" id="ARBA00022598"/>
    </source>
</evidence>
<dbReference type="Gene3D" id="3.40.50.620">
    <property type="entry name" value="HUPs"/>
    <property type="match status" value="1"/>
</dbReference>
<keyword evidence="7" id="KW-0067">ATP-binding</keyword>
<accession>A0A0B7AT19</accession>
<organism evidence="14">
    <name type="scientific">Arion vulgaris</name>
    <dbReference type="NCBI Taxonomy" id="1028688"/>
    <lineage>
        <taxon>Eukaryota</taxon>
        <taxon>Metazoa</taxon>
        <taxon>Spiralia</taxon>
        <taxon>Lophotrochozoa</taxon>
        <taxon>Mollusca</taxon>
        <taxon>Gastropoda</taxon>
        <taxon>Heterobranchia</taxon>
        <taxon>Euthyneura</taxon>
        <taxon>Panpulmonata</taxon>
        <taxon>Eupulmonata</taxon>
        <taxon>Stylommatophora</taxon>
        <taxon>Helicina</taxon>
        <taxon>Arionoidea</taxon>
        <taxon>Arionidae</taxon>
        <taxon>Arion</taxon>
    </lineage>
</organism>
<evidence type="ECO:0000256" key="9">
    <source>
        <dbReference type="ARBA" id="ARBA00031202"/>
    </source>
</evidence>
<evidence type="ECO:0000256" key="7">
    <source>
        <dbReference type="ARBA" id="ARBA00022840"/>
    </source>
</evidence>
<comment type="catalytic activity">
    <reaction evidence="12">
        <text>diphthine-[translation elongation factor 2] + NH4(+) + ATP = diphthamide-[translation elongation factor 2] + AMP + diphosphate + H(+)</text>
        <dbReference type="Rhea" id="RHEA:19753"/>
        <dbReference type="Rhea" id="RHEA-COMP:10172"/>
        <dbReference type="Rhea" id="RHEA-COMP:10174"/>
        <dbReference type="ChEBI" id="CHEBI:15378"/>
        <dbReference type="ChEBI" id="CHEBI:16692"/>
        <dbReference type="ChEBI" id="CHEBI:28938"/>
        <dbReference type="ChEBI" id="CHEBI:30616"/>
        <dbReference type="ChEBI" id="CHEBI:33019"/>
        <dbReference type="ChEBI" id="CHEBI:82696"/>
        <dbReference type="ChEBI" id="CHEBI:456215"/>
        <dbReference type="EC" id="6.3.1.14"/>
    </reaction>
</comment>
<dbReference type="Pfam" id="PF01042">
    <property type="entry name" value="Ribonuc_L-PSP"/>
    <property type="match status" value="2"/>
</dbReference>
<gene>
    <name evidence="14" type="primary">ORF140124</name>
</gene>
<sequence length="694" mass="77696">MKTAALISGGKDSCFNMMCCIAEGHDIVALANLHPLFKDELDSFMYQTVGHTAIDYFAEAMGLPLFKRVIKGSSLSIGPSYEPLQDDEVEDMFQLLQQIKNDTEIEAVSVGAILSDYQRVRVENVCDRLGLRVLSYLWRRDQEELLKEMIACDIHAKIIKVAAMGLTPRKHLMLDLEEILPHMLHMHAQYGLNICGEGGEYESFVYDCPLFKKRIIFKRTETVIHSDDAFAPVGYINLKDCDLENKEWDDSISLQEKILRLPIMTSAKWIEKNTSLYHAELEELGGGDTESMGLVMCVPDMKITGEEEVRVRIVDDDFHVAGIIAPMSEGKGVKEASHLALSTLMDCLNDQGLKPSDICSVSLYVGDMANFAVINQVYKTFFNTNPPVRLCIQANLPRNIVMQLDCQGVISEGEKENNRRTMHVQALSHWAPANIGPYSQAVMAGDKLFLAGMVPLVPSTLNLVEGGITTQCAVSLKHIQTVMTAIQKTCTLRFCPLVMCYLTSQDYIPTAMQEWNRALQSSTQESEKPSFSPLVQYCIVPALPKGSQVEWHTCAWPCLEDIANVEELRLVREHSNYNIKSGVIYCKAKPELFSCNIVVDLIDADIIRHIQPVAVFADLLQEYCDICEECGVTEVAPLVKILFSPVLFDYSQIHRVLSEALLKVNKPQNVHAPVVSLVSVNGLQTRHQILAWCQ</sequence>
<dbReference type="CDD" id="cd06156">
    <property type="entry name" value="eu_AANH_C_2"/>
    <property type="match status" value="1"/>
</dbReference>
<evidence type="ECO:0000256" key="8">
    <source>
        <dbReference type="ARBA" id="ARBA00029814"/>
    </source>
</evidence>
<evidence type="ECO:0000256" key="1">
    <source>
        <dbReference type="ARBA" id="ARBA00005156"/>
    </source>
</evidence>
<proteinExistence type="inferred from homology"/>
<reference evidence="14" key="1">
    <citation type="submission" date="2014-12" db="EMBL/GenBank/DDBJ databases">
        <title>Insight into the proteome of Arion vulgaris.</title>
        <authorList>
            <person name="Aradska J."/>
            <person name="Bulat T."/>
            <person name="Smidak R."/>
            <person name="Sarate P."/>
            <person name="Gangsoo J."/>
            <person name="Sialana F."/>
            <person name="Bilban M."/>
            <person name="Lubec G."/>
        </authorList>
    </citation>
    <scope>NUCLEOTIDE SEQUENCE</scope>
    <source>
        <tissue evidence="14">Skin</tissue>
    </source>
</reference>
<dbReference type="Gene3D" id="3.90.1490.10">
    <property type="entry name" value="putative n-type atp pyrophosphatase, domain 2"/>
    <property type="match status" value="1"/>
</dbReference>
<comment type="pathway">
    <text evidence="1">Protein modification; peptidyl-diphthamide biosynthesis.</text>
</comment>
<dbReference type="InterPro" id="IPR002761">
    <property type="entry name" value="Diphthami_syn_dom"/>
</dbReference>
<dbReference type="Pfam" id="PF01902">
    <property type="entry name" value="Diphthami_syn_2"/>
    <property type="match status" value="1"/>
</dbReference>
<evidence type="ECO:0000256" key="10">
    <source>
        <dbReference type="ARBA" id="ARBA00031552"/>
    </source>
</evidence>
<evidence type="ECO:0000256" key="2">
    <source>
        <dbReference type="ARBA" id="ARBA00008496"/>
    </source>
</evidence>
<dbReference type="GO" id="GO:0017178">
    <property type="term" value="F:diphthine-ammonia ligase activity"/>
    <property type="evidence" value="ECO:0007669"/>
    <property type="project" value="UniProtKB-EC"/>
</dbReference>